<organism evidence="6 7">
    <name type="scientific">Batrachochytrium dendrobatidis (strain JAM81 / FGSC 10211)</name>
    <name type="common">Frog chytrid fungus</name>
    <dbReference type="NCBI Taxonomy" id="684364"/>
    <lineage>
        <taxon>Eukaryota</taxon>
        <taxon>Fungi</taxon>
        <taxon>Fungi incertae sedis</taxon>
        <taxon>Chytridiomycota</taxon>
        <taxon>Chytridiomycota incertae sedis</taxon>
        <taxon>Chytridiomycetes</taxon>
        <taxon>Rhizophydiales</taxon>
        <taxon>Rhizophydiales incertae sedis</taxon>
        <taxon>Batrachochytrium</taxon>
    </lineage>
</organism>
<feature type="compositionally biased region" description="Polar residues" evidence="3">
    <location>
        <begin position="1537"/>
        <end position="1549"/>
    </location>
</feature>
<keyword evidence="4" id="KW-0812">Transmembrane</keyword>
<keyword evidence="4" id="KW-0472">Membrane</keyword>
<feature type="region of interest" description="Disordered" evidence="3">
    <location>
        <begin position="1381"/>
        <end position="1565"/>
    </location>
</feature>
<dbReference type="InterPro" id="IPR032710">
    <property type="entry name" value="NTF2-like_dom_sf"/>
</dbReference>
<feature type="coiled-coil region" evidence="2">
    <location>
        <begin position="636"/>
        <end position="740"/>
    </location>
</feature>
<accession>F4P0W3</accession>
<feature type="coiled-coil region" evidence="2">
    <location>
        <begin position="776"/>
        <end position="834"/>
    </location>
</feature>
<dbReference type="Gene3D" id="3.10.450.50">
    <property type="match status" value="1"/>
</dbReference>
<dbReference type="GeneID" id="18240591"/>
<dbReference type="InterPro" id="IPR049270">
    <property type="entry name" value="CFAP58_CC"/>
</dbReference>
<sequence>MNNPPIFAKNTLMALTISHFIFHLSILISFATSYNTRYCYKTFWIRAKSSCLIHKANGTDGPSHIEQTGIASTTEISTTLTDIPSPSVTNTASDDIALQSKLIQSSKLGSVSVQGTPGNKTTLISRESNTEDHEEDQYYLSGLFNIETSPAYKSLEALKGKKEVQESQIEHFKQSFLRMHGFLIRFNEYEKNIAKKLKASVKEVTMQKLERDRAVSKQFSGNAEIGELKRELLKAQNEVDLAFERESKLQKETDELSKQKQDLVHDIEEIRRHKADMLEPQLITATKDLKMDIHQRRHQVENLQKDMEEKQSTYEVVAIERDRLEKEREKFVISLAKATETPLKIQKQVDVLKDAIQSLGGENSKQLTLTSQLDKELERLAKKKHDLENMRMGQAADYEERRGLIHAMERQVDDIFKEHELAKEQLTFQKAERVRLDLSAKKTIHDIKREHDTVLRVIREKDTQLKLHRRLETTVNNIKMSTPSIRKQAEDYRRQLEFAKADEKFYHKENTRLRKLIDVATYDFLMQEKVETNEMEELQEQVAANKRLESELESASNEYLAAVRAVDEIKMEKDIRAREVVRIQAKTRAIKGDTAAKEISIMDASKRAIEAAGRLKDFGALYELVKNERNKYLNHIQSSTQRAAEMKEKIKILSNEIEILRHEIYNKDRELSKRKQENSAAYAGRDSLKNEANKLMMQYRDRRDQIDQHLASLESLNTHINSAEQEMLAIKLRYEQLIKERNMVGVHLLDRNDELCIIYERLNVQVEIMSKGELGLREREDEIRKLALIATELKRKIDLLKRDEPLVGVYQIEIEKLERERDKLRKYVIDLSREMENPDDPKRCRNLNGADPTPIELLKKIERLEDMLATREEKLLEKDLIMEEIATLTNRLKKQTLDGKQETYQVTRKLNDLTKRIKHVTRTMMSKVSELAMYQSHAMNLYQEKSEKEALVEEAVMRLEKGDIPTEQIERDFIRMEKTRMRKESKQRAIKERNLREQVGRLVDVDDDDFYMYGKVRTMAEPRPNAYIPDATGLGTLPIPKPYGAHAPFKPQEPGTQIRHYRKPVEKPIELMLSVLEAHKSSLSRPSSSVSQQVGMHFADGASILYVPTAAGAQGKRAIEEFVKNVGRQSHIIENEQILSRMVGDQSVVEESIVRLIHTDPIDWLLPGVRPTKKQIVFPMVTILSFDETGKIVSKRVYWDQASVLRQAGVLPRSLYCKANASEVQLPVLDGSIVNSLQDSILDSNVLLRVETSAGLSNAQRDAMENKPATPVKGRTAAQGMYPQGEELPIRASNNRQKSDVFGLEPDTAASSYAASRRSSAMSSVFPEETKNVARPSTRVLQPSGGHSSNIFGDDQPIRSAYSSQATAQANADMVRQFAESSLDDVAEETSSNASSQTTHSIGGRRAYAGKTNESQFSFGDDSSTVGQRHATNSTHGMGRRVYGDTNKSQFSFGSDVNALPDSPNHHHNTLHTGRKINSASNQSQFSFGSETPETVKHAAAQSARSSVASIPRSTNPFEDQPLPNAAFRSGRRDPNAMSNEHLNGTRPSSRVLKAPGGGSSITFG</sequence>
<feature type="compositionally biased region" description="Polar residues" evidence="3">
    <location>
        <begin position="1412"/>
        <end position="1436"/>
    </location>
</feature>
<dbReference type="EMBL" id="GL882882">
    <property type="protein sequence ID" value="EGF81660.1"/>
    <property type="molecule type" value="Genomic_DNA"/>
</dbReference>
<reference evidence="6 7" key="1">
    <citation type="submission" date="2009-12" db="EMBL/GenBank/DDBJ databases">
        <title>The draft genome of Batrachochytrium dendrobatidis.</title>
        <authorList>
            <consortium name="US DOE Joint Genome Institute (JGI-PGF)"/>
            <person name="Kuo A."/>
            <person name="Salamov A."/>
            <person name="Schmutz J."/>
            <person name="Lucas S."/>
            <person name="Pitluck S."/>
            <person name="Rosenblum E."/>
            <person name="Stajich J."/>
            <person name="Eisen M."/>
            <person name="Grigoriev I.V."/>
        </authorList>
    </citation>
    <scope>NUCLEOTIDE SEQUENCE [LARGE SCALE GENOMIC DNA]</scope>
    <source>
        <strain evidence="7">JAM81 / FGSC 10211</strain>
    </source>
</reference>
<feature type="compositionally biased region" description="Basic residues" evidence="3">
    <location>
        <begin position="1466"/>
        <end position="1475"/>
    </location>
</feature>
<gene>
    <name evidence="6" type="ORF">BATDEDRAFT_34905</name>
</gene>
<feature type="compositionally biased region" description="Polar residues" evidence="3">
    <location>
        <begin position="1389"/>
        <end position="1401"/>
    </location>
</feature>
<keyword evidence="1 2" id="KW-0175">Coiled coil</keyword>
<dbReference type="Pfam" id="PF21771">
    <property type="entry name" value="CFAP58_CC"/>
    <property type="match status" value="1"/>
</dbReference>
<evidence type="ECO:0000313" key="6">
    <source>
        <dbReference type="EMBL" id="EGF81660.1"/>
    </source>
</evidence>
<feature type="transmembrane region" description="Helical" evidence="4">
    <location>
        <begin position="12"/>
        <end position="31"/>
    </location>
</feature>
<dbReference type="InParanoid" id="F4P0W3"/>
<dbReference type="PANTHER" id="PTHR32083">
    <property type="entry name" value="CILIA AND FLAGELLA-ASSOCIATED PROTEIN 58-RELATED"/>
    <property type="match status" value="1"/>
</dbReference>
<evidence type="ECO:0000256" key="1">
    <source>
        <dbReference type="ARBA" id="ARBA00023054"/>
    </source>
</evidence>
<keyword evidence="7" id="KW-1185">Reference proteome</keyword>
<dbReference type="OrthoDB" id="10262929at2759"/>
<evidence type="ECO:0000256" key="4">
    <source>
        <dbReference type="SAM" id="Phobius"/>
    </source>
</evidence>
<name>F4P0W3_BATDJ</name>
<feature type="compositionally biased region" description="Polar residues" evidence="3">
    <location>
        <begin position="1476"/>
        <end position="1493"/>
    </location>
</feature>
<feature type="region of interest" description="Disordered" evidence="3">
    <location>
        <begin position="1338"/>
        <end position="1357"/>
    </location>
</feature>
<protein>
    <recommendedName>
        <fullName evidence="5">Cilia- and flagella-associated protein 58 central coiled coil domain-containing protein</fullName>
    </recommendedName>
</protein>
<dbReference type="HOGENOM" id="CLU_245718_0_0_1"/>
<feature type="compositionally biased region" description="Gly residues" evidence="3">
    <location>
        <begin position="1556"/>
        <end position="1565"/>
    </location>
</feature>
<dbReference type="SUPFAM" id="SSF54427">
    <property type="entry name" value="NTF2-like"/>
    <property type="match status" value="1"/>
</dbReference>
<dbReference type="PANTHER" id="PTHR32083:SF34">
    <property type="entry name" value="COILED-COIL DOMAIN-CONTAINING PROTEIN 146"/>
    <property type="match status" value="1"/>
</dbReference>
<proteinExistence type="predicted"/>
<evidence type="ECO:0000256" key="3">
    <source>
        <dbReference type="SAM" id="MobiDB-lite"/>
    </source>
</evidence>
<feature type="region of interest" description="Disordered" evidence="3">
    <location>
        <begin position="1259"/>
        <end position="1302"/>
    </location>
</feature>
<dbReference type="STRING" id="684364.F4P0W3"/>
<keyword evidence="4" id="KW-1133">Transmembrane helix</keyword>
<feature type="coiled-coil region" evidence="2">
    <location>
        <begin position="370"/>
        <end position="425"/>
    </location>
</feature>
<feature type="domain" description="Cilia- and flagella-associated protein 58 central coiled coil" evidence="5">
    <location>
        <begin position="535"/>
        <end position="801"/>
    </location>
</feature>
<feature type="compositionally biased region" description="Low complexity" evidence="3">
    <location>
        <begin position="1499"/>
        <end position="1510"/>
    </location>
</feature>
<feature type="coiled-coil region" evidence="2">
    <location>
        <begin position="293"/>
        <end position="341"/>
    </location>
</feature>
<dbReference type="GO" id="GO:0005856">
    <property type="term" value="C:cytoskeleton"/>
    <property type="evidence" value="ECO:0000318"/>
    <property type="project" value="GO_Central"/>
</dbReference>
<feature type="coiled-coil region" evidence="2">
    <location>
        <begin position="535"/>
        <end position="565"/>
    </location>
</feature>
<dbReference type="Proteomes" id="UP000007241">
    <property type="component" value="Unassembled WGS sequence"/>
</dbReference>
<evidence type="ECO:0000313" key="7">
    <source>
        <dbReference type="Proteomes" id="UP000007241"/>
    </source>
</evidence>
<feature type="coiled-coil region" evidence="2">
    <location>
        <begin position="225"/>
        <end position="252"/>
    </location>
</feature>
<feature type="compositionally biased region" description="Polar residues" evidence="3">
    <location>
        <begin position="1339"/>
        <end position="1351"/>
    </location>
</feature>
<dbReference type="RefSeq" id="XP_006678035.1">
    <property type="nucleotide sequence ID" value="XM_006677972.1"/>
</dbReference>
<feature type="compositionally biased region" description="Polar residues" evidence="3">
    <location>
        <begin position="1446"/>
        <end position="1455"/>
    </location>
</feature>
<evidence type="ECO:0000256" key="2">
    <source>
        <dbReference type="SAM" id="Coils"/>
    </source>
</evidence>
<evidence type="ECO:0000259" key="5">
    <source>
        <dbReference type="Pfam" id="PF21771"/>
    </source>
</evidence>